<dbReference type="MEROPS" id="T03.008"/>
<comment type="catalytic activity">
    <reaction evidence="3">
        <text>glutathione + H2O = L-cysteinylglycine + L-glutamate</text>
        <dbReference type="Rhea" id="RHEA:28807"/>
        <dbReference type="ChEBI" id="CHEBI:15377"/>
        <dbReference type="ChEBI" id="CHEBI:29985"/>
        <dbReference type="ChEBI" id="CHEBI:57925"/>
        <dbReference type="ChEBI" id="CHEBI:61694"/>
        <dbReference type="EC" id="3.4.19.13"/>
    </reaction>
</comment>
<dbReference type="InterPro" id="IPR000101">
    <property type="entry name" value="GGT_peptidase"/>
</dbReference>
<dbReference type="GO" id="GO:0036374">
    <property type="term" value="F:glutathione hydrolase activity"/>
    <property type="evidence" value="ECO:0007669"/>
    <property type="project" value="UniProtKB-UniRule"/>
</dbReference>
<dbReference type="EC" id="3.4.19.13" evidence="3"/>
<comment type="pathway">
    <text evidence="3">Sulfur metabolism; glutathione metabolism.</text>
</comment>
<dbReference type="GO" id="GO:0103068">
    <property type="term" value="F:leukotriene C4 gamma-glutamyl transferase activity"/>
    <property type="evidence" value="ECO:0007669"/>
    <property type="project" value="UniProtKB-EC"/>
</dbReference>
<keyword evidence="3" id="KW-0808">Transferase</keyword>
<dbReference type="Gene3D" id="3.60.20.40">
    <property type="match status" value="1"/>
</dbReference>
<feature type="compositionally biased region" description="Polar residues" evidence="4">
    <location>
        <begin position="1"/>
        <end position="14"/>
    </location>
</feature>
<dbReference type="Proteomes" id="UP000007264">
    <property type="component" value="Unassembled WGS sequence"/>
</dbReference>
<dbReference type="GeneID" id="17043347"/>
<dbReference type="UniPathway" id="UPA00204"/>
<dbReference type="OrthoDB" id="2015213at2759"/>
<evidence type="ECO:0000313" key="5">
    <source>
        <dbReference type="EMBL" id="EIE25345.1"/>
    </source>
</evidence>
<feature type="region of interest" description="Disordered" evidence="4">
    <location>
        <begin position="1"/>
        <end position="28"/>
    </location>
</feature>
<dbReference type="GO" id="GO:0005886">
    <property type="term" value="C:plasma membrane"/>
    <property type="evidence" value="ECO:0007669"/>
    <property type="project" value="TreeGrafter"/>
</dbReference>
<reference evidence="5 6" key="1">
    <citation type="journal article" date="2012" name="Genome Biol.">
        <title>The genome of the polar eukaryotic microalga coccomyxa subellipsoidea reveals traits of cold adaptation.</title>
        <authorList>
            <person name="Blanc G."/>
            <person name="Agarkova I."/>
            <person name="Grimwood J."/>
            <person name="Kuo A."/>
            <person name="Brueggeman A."/>
            <person name="Dunigan D."/>
            <person name="Gurnon J."/>
            <person name="Ladunga I."/>
            <person name="Lindquist E."/>
            <person name="Lucas S."/>
            <person name="Pangilinan J."/>
            <person name="Proschold T."/>
            <person name="Salamov A."/>
            <person name="Schmutz J."/>
            <person name="Weeks D."/>
            <person name="Yamada T."/>
            <person name="Claverie J.M."/>
            <person name="Grigoriev I."/>
            <person name="Van Etten J."/>
            <person name="Lomsadze A."/>
            <person name="Borodovsky M."/>
        </authorList>
    </citation>
    <scope>NUCLEOTIDE SEQUENCE [LARGE SCALE GENOMIC DNA]</scope>
    <source>
        <strain evidence="5 6">C-169</strain>
    </source>
</reference>
<protein>
    <recommendedName>
        <fullName evidence="3">Glutathione hydrolase</fullName>
        <ecNumber evidence="3">2.3.2.2</ecNumber>
        <ecNumber evidence="3">3.4.19.13</ecNumber>
    </recommendedName>
    <alternativeName>
        <fullName evidence="3">Gamma-glutamyltransferase</fullName>
    </alternativeName>
    <alternativeName>
        <fullName evidence="3">Gamma-glutamyltranspeptidase</fullName>
    </alternativeName>
</protein>
<dbReference type="Gene3D" id="1.10.246.130">
    <property type="match status" value="1"/>
</dbReference>
<evidence type="ECO:0000256" key="1">
    <source>
        <dbReference type="PIRSR" id="PIRSR600101-1"/>
    </source>
</evidence>
<dbReference type="GO" id="GO:0006751">
    <property type="term" value="P:glutathione catabolic process"/>
    <property type="evidence" value="ECO:0007669"/>
    <property type="project" value="UniProtKB-UniRule"/>
</dbReference>
<comment type="catalytic activity">
    <reaction evidence="3">
        <text>an S-substituted glutathione + H2O = an S-substituted L-cysteinylglycine + L-glutamate</text>
        <dbReference type="Rhea" id="RHEA:59468"/>
        <dbReference type="ChEBI" id="CHEBI:15377"/>
        <dbReference type="ChEBI" id="CHEBI:29985"/>
        <dbReference type="ChEBI" id="CHEBI:90779"/>
        <dbReference type="ChEBI" id="CHEBI:143103"/>
        <dbReference type="EC" id="3.4.19.13"/>
    </reaction>
</comment>
<keyword evidence="3" id="KW-0012">Acyltransferase</keyword>
<feature type="binding site" evidence="2">
    <location>
        <position position="453"/>
    </location>
    <ligand>
        <name>L-glutamate</name>
        <dbReference type="ChEBI" id="CHEBI:29985"/>
    </ligand>
</feature>
<feature type="active site" description="Nucleophile" evidence="1">
    <location>
        <position position="409"/>
    </location>
</feature>
<dbReference type="eggNOG" id="KOG2410">
    <property type="taxonomic scope" value="Eukaryota"/>
</dbReference>
<dbReference type="EMBL" id="AGSI01000004">
    <property type="protein sequence ID" value="EIE25345.1"/>
    <property type="molecule type" value="Genomic_DNA"/>
</dbReference>
<evidence type="ECO:0000256" key="4">
    <source>
        <dbReference type="SAM" id="MobiDB-lite"/>
    </source>
</evidence>
<dbReference type="STRING" id="574566.I0Z3X6"/>
<feature type="binding site" evidence="2">
    <location>
        <position position="504"/>
    </location>
    <ligand>
        <name>L-glutamate</name>
        <dbReference type="ChEBI" id="CHEBI:29985"/>
    </ligand>
</feature>
<name>I0Z3X6_COCSC</name>
<gene>
    <name evidence="5" type="ORF">COCSUDRAFT_13642</name>
</gene>
<dbReference type="InterPro" id="IPR043137">
    <property type="entry name" value="GGT_ssub_C"/>
</dbReference>
<feature type="binding site" evidence="2">
    <location>
        <begin position="427"/>
        <end position="429"/>
    </location>
    <ligand>
        <name>L-glutamate</name>
        <dbReference type="ChEBI" id="CHEBI:29985"/>
    </ligand>
</feature>
<dbReference type="PANTHER" id="PTHR11686">
    <property type="entry name" value="GAMMA GLUTAMYL TRANSPEPTIDASE"/>
    <property type="match status" value="1"/>
</dbReference>
<evidence type="ECO:0000313" key="6">
    <source>
        <dbReference type="Proteomes" id="UP000007264"/>
    </source>
</evidence>
<comment type="function">
    <text evidence="3">Cleaves the gamma-glutamyl peptide bond of glutathione and glutathione conjugates.</text>
</comment>
<accession>I0Z3X6</accession>
<dbReference type="RefSeq" id="XP_005649889.1">
    <property type="nucleotide sequence ID" value="XM_005649832.1"/>
</dbReference>
<organism evidence="5 6">
    <name type="scientific">Coccomyxa subellipsoidea (strain C-169)</name>
    <name type="common">Green microalga</name>
    <dbReference type="NCBI Taxonomy" id="574566"/>
    <lineage>
        <taxon>Eukaryota</taxon>
        <taxon>Viridiplantae</taxon>
        <taxon>Chlorophyta</taxon>
        <taxon>core chlorophytes</taxon>
        <taxon>Trebouxiophyceae</taxon>
        <taxon>Trebouxiophyceae incertae sedis</taxon>
        <taxon>Coccomyxaceae</taxon>
        <taxon>Coccomyxa</taxon>
        <taxon>Coccomyxa subellipsoidea</taxon>
    </lineage>
</organism>
<evidence type="ECO:0000256" key="2">
    <source>
        <dbReference type="PIRSR" id="PIRSR600101-2"/>
    </source>
</evidence>
<evidence type="ECO:0000256" key="3">
    <source>
        <dbReference type="RuleBase" id="RU368068"/>
    </source>
</evidence>
<dbReference type="Pfam" id="PF01019">
    <property type="entry name" value="G_glu_transpept"/>
    <property type="match status" value="1"/>
</dbReference>
<feature type="binding site" evidence="2">
    <location>
        <begin position="481"/>
        <end position="482"/>
    </location>
    <ligand>
        <name>L-glutamate</name>
        <dbReference type="ChEBI" id="CHEBI:29985"/>
    </ligand>
</feature>
<dbReference type="KEGG" id="csl:COCSUDRAFT_13642"/>
<proteinExistence type="predicted"/>
<dbReference type="EC" id="2.3.2.2" evidence="3"/>
<feature type="binding site" evidence="2">
    <location>
        <position position="115"/>
    </location>
    <ligand>
        <name>L-glutamate</name>
        <dbReference type="ChEBI" id="CHEBI:29985"/>
    </ligand>
</feature>
<dbReference type="PRINTS" id="PR01210">
    <property type="entry name" value="GGTRANSPTASE"/>
</dbReference>
<feature type="compositionally biased region" description="Low complexity" evidence="4">
    <location>
        <begin position="16"/>
        <end position="26"/>
    </location>
</feature>
<dbReference type="InterPro" id="IPR043138">
    <property type="entry name" value="GGT_lsub"/>
</dbReference>
<keyword evidence="3" id="KW-0378">Hydrolase</keyword>
<dbReference type="PANTHER" id="PTHR11686:SF9">
    <property type="entry name" value="RE13973P"/>
    <property type="match status" value="1"/>
</dbReference>
<dbReference type="SUPFAM" id="SSF56235">
    <property type="entry name" value="N-terminal nucleophile aminohydrolases (Ntn hydrolases)"/>
    <property type="match status" value="1"/>
</dbReference>
<comment type="caution">
    <text evidence="5">The sequence shown here is derived from an EMBL/GenBank/DDBJ whole genome shotgun (WGS) entry which is preliminary data.</text>
</comment>
<dbReference type="AlphaFoldDB" id="I0Z3X6"/>
<sequence length="571" mass="60515">MHARCSQRQGQLQPITGGVQTSVSSRSRQRVRSSCGTFAPQRTGHCLGNLQVLAKYRVWSYAGMRVLQDGGNAVDAAVATTLCQGVMNPMASGMGGGGFILIRTANGDTEVIDAREVAPAAASEGMFQGNKNASLEGGLAVAVPLELKGLWMAHQRYGRHAWGNLVAPAASLARNGFPAHPYLINALNDTSVRAQLIARPGFRDIFFKPDGSGGWRVPAINETCCARPAFANLLDAVGAQGPDALYQRHSEDLAAEIRAAGGIMTADDLRSAMPLVKDALSTQARGLHFFTPPPPSGAAAVLAAIQMLAAYQAPLAFSGRSRTHRVVEVMKNAFAMRSNLGDPGVCKPGHVPGDAGGTCFQDLEELLTAMLSPAYADTLKSHIMDNGTQPYTEYGGEWTVAGAVEDHGTSHLTVVDAERNAVSFTTTINTSFGAKLLGAAPCAGLILNNQMDDFSTPDQHNGYGLPPSRPNFIRPLKKPQSSMSPMIVVTSDGRLRAVIGASGGPRIISALIQTLFRLIDLGEDLLTAIAQPRVHNQVVPNSTYVENWSAGAVNFVVSQQEVEVSSNRFCA</sequence>
<dbReference type="InterPro" id="IPR029055">
    <property type="entry name" value="Ntn_hydrolases_N"/>
</dbReference>
<comment type="catalytic activity">
    <reaction evidence="3">
        <text>an N-terminal (5-L-glutamyl)-[peptide] + an alpha-amino acid = 5-L-glutamyl amino acid + an N-terminal L-alpha-aminoacyl-[peptide]</text>
        <dbReference type="Rhea" id="RHEA:23904"/>
        <dbReference type="Rhea" id="RHEA-COMP:9780"/>
        <dbReference type="Rhea" id="RHEA-COMP:9795"/>
        <dbReference type="ChEBI" id="CHEBI:77644"/>
        <dbReference type="ChEBI" id="CHEBI:78597"/>
        <dbReference type="ChEBI" id="CHEBI:78599"/>
        <dbReference type="ChEBI" id="CHEBI:78608"/>
        <dbReference type="EC" id="2.3.2.2"/>
    </reaction>
</comment>
<keyword evidence="6" id="KW-1185">Reference proteome</keyword>